<dbReference type="Proteomes" id="UP000269721">
    <property type="component" value="Unassembled WGS sequence"/>
</dbReference>
<evidence type="ECO:0000313" key="3">
    <source>
        <dbReference type="Proteomes" id="UP000269721"/>
    </source>
</evidence>
<name>A0A4P9WIP1_9FUNG</name>
<reference evidence="3" key="1">
    <citation type="journal article" date="2018" name="Nat. Microbiol.">
        <title>Leveraging single-cell genomics to expand the fungal tree of life.</title>
        <authorList>
            <person name="Ahrendt S.R."/>
            <person name="Quandt C.A."/>
            <person name="Ciobanu D."/>
            <person name="Clum A."/>
            <person name="Salamov A."/>
            <person name="Andreopoulos B."/>
            <person name="Cheng J.F."/>
            <person name="Woyke T."/>
            <person name="Pelin A."/>
            <person name="Henrissat B."/>
            <person name="Reynolds N.K."/>
            <person name="Benny G.L."/>
            <person name="Smith M.E."/>
            <person name="James T.Y."/>
            <person name="Grigoriev I.V."/>
        </authorList>
    </citation>
    <scope>NUCLEOTIDE SEQUENCE [LARGE SCALE GENOMIC DNA]</scope>
</reference>
<protein>
    <recommendedName>
        <fullName evidence="1">Formamidopyrimidine-DNA glycosylase H2TH DNA-binding domain-containing protein</fullName>
    </recommendedName>
</protein>
<dbReference type="InterPro" id="IPR015886">
    <property type="entry name" value="H2TH_FPG"/>
</dbReference>
<evidence type="ECO:0000259" key="1">
    <source>
        <dbReference type="Pfam" id="PF06831"/>
    </source>
</evidence>
<dbReference type="GO" id="GO:0008270">
    <property type="term" value="F:zinc ion binding"/>
    <property type="evidence" value="ECO:0007669"/>
    <property type="project" value="InterPro"/>
</dbReference>
<dbReference type="GO" id="GO:0003684">
    <property type="term" value="F:damaged DNA binding"/>
    <property type="evidence" value="ECO:0007669"/>
    <property type="project" value="InterPro"/>
</dbReference>
<dbReference type="GO" id="GO:0003906">
    <property type="term" value="F:DNA-(apurinic or apyrimidinic site) endonuclease activity"/>
    <property type="evidence" value="ECO:0007669"/>
    <property type="project" value="InterPro"/>
</dbReference>
<accession>A0A4P9WIP1</accession>
<dbReference type="AlphaFoldDB" id="A0A4P9WIP1"/>
<dbReference type="Gene3D" id="1.10.8.50">
    <property type="match status" value="1"/>
</dbReference>
<dbReference type="Pfam" id="PF06831">
    <property type="entry name" value="H2TH"/>
    <property type="match status" value="1"/>
</dbReference>
<dbReference type="OrthoDB" id="444592at2759"/>
<dbReference type="GO" id="GO:0016799">
    <property type="term" value="F:hydrolase activity, hydrolyzing N-glycosyl compounds"/>
    <property type="evidence" value="ECO:0007669"/>
    <property type="project" value="InterPro"/>
</dbReference>
<proteinExistence type="predicted"/>
<evidence type="ECO:0000313" key="2">
    <source>
        <dbReference type="EMBL" id="RKO91308.1"/>
    </source>
</evidence>
<gene>
    <name evidence="2" type="ORF">BDK51DRAFT_31691</name>
</gene>
<organism evidence="2 3">
    <name type="scientific">Blyttiomyces helicus</name>
    <dbReference type="NCBI Taxonomy" id="388810"/>
    <lineage>
        <taxon>Eukaryota</taxon>
        <taxon>Fungi</taxon>
        <taxon>Fungi incertae sedis</taxon>
        <taxon>Chytridiomycota</taxon>
        <taxon>Chytridiomycota incertae sedis</taxon>
        <taxon>Chytridiomycetes</taxon>
        <taxon>Chytridiomycetes incertae sedis</taxon>
        <taxon>Blyttiomyces</taxon>
    </lineage>
</organism>
<dbReference type="GO" id="GO:0006284">
    <property type="term" value="P:base-excision repair"/>
    <property type="evidence" value="ECO:0007669"/>
    <property type="project" value="InterPro"/>
</dbReference>
<dbReference type="SUPFAM" id="SSF46946">
    <property type="entry name" value="S13-like H2TH domain"/>
    <property type="match status" value="1"/>
</dbReference>
<feature type="domain" description="Formamidopyrimidine-DNA glycosylase H2TH DNA-binding" evidence="1">
    <location>
        <begin position="29"/>
        <end position="112"/>
    </location>
</feature>
<keyword evidence="3" id="KW-1185">Reference proteome</keyword>
<dbReference type="EMBL" id="KZ995126">
    <property type="protein sequence ID" value="RKO91308.1"/>
    <property type="molecule type" value="Genomic_DNA"/>
</dbReference>
<sequence length="210" mass="23847">MCDLGTSARLYLVTGNPLEKPPMNNTGFHPIHDMPDFNNFTALLRANPAPIRQILLRQSVCVGLRNIHGLANEMLFQSRIHSETHIELITDDELWLLHQKMAEVVQMAVTPEVGTEQGAMQKLQEGDTWAVQYRKYWNKADGTDFYHSHGPPRKGGKRMPNGNLIVFEYKSKIVDLQKVGKDPPPASKEIDDDVKEEVRIHRATDYSEGM</sequence>
<dbReference type="InterPro" id="IPR010979">
    <property type="entry name" value="Ribosomal_uS13-like_H2TH"/>
</dbReference>